<organism evidence="3 4">
    <name type="scientific">Luteolibacter arcticus</name>
    <dbReference type="NCBI Taxonomy" id="1581411"/>
    <lineage>
        <taxon>Bacteria</taxon>
        <taxon>Pseudomonadati</taxon>
        <taxon>Verrucomicrobiota</taxon>
        <taxon>Verrucomicrobiia</taxon>
        <taxon>Verrucomicrobiales</taxon>
        <taxon>Verrucomicrobiaceae</taxon>
        <taxon>Luteolibacter</taxon>
    </lineage>
</organism>
<comment type="similarity">
    <text evidence="1 2">Belongs to the outer membrane factor (OMF) (TC 1.B.17) family.</text>
</comment>
<name>A0ABT3GQD7_9BACT</name>
<dbReference type="RefSeq" id="WP_264489844.1">
    <property type="nucleotide sequence ID" value="NZ_JAPDDT010000016.1"/>
</dbReference>
<gene>
    <name evidence="3" type="ORF">OKA05_24480</name>
</gene>
<dbReference type="Pfam" id="PF02321">
    <property type="entry name" value="OEP"/>
    <property type="match status" value="2"/>
</dbReference>
<keyword evidence="4" id="KW-1185">Reference proteome</keyword>
<evidence type="ECO:0000256" key="1">
    <source>
        <dbReference type="ARBA" id="ARBA00007613"/>
    </source>
</evidence>
<dbReference type="InterPro" id="IPR010131">
    <property type="entry name" value="MdtP/NodT-like"/>
</dbReference>
<protein>
    <submittedName>
        <fullName evidence="3">Efflux transporter outer membrane subunit</fullName>
    </submittedName>
</protein>
<evidence type="ECO:0000313" key="4">
    <source>
        <dbReference type="Proteomes" id="UP001320876"/>
    </source>
</evidence>
<evidence type="ECO:0000256" key="2">
    <source>
        <dbReference type="RuleBase" id="RU362097"/>
    </source>
</evidence>
<dbReference type="NCBIfam" id="TIGR01845">
    <property type="entry name" value="outer_NodT"/>
    <property type="match status" value="1"/>
</dbReference>
<comment type="caution">
    <text evidence="3">The sequence shown here is derived from an EMBL/GenBank/DDBJ whole genome shotgun (WGS) entry which is preliminary data.</text>
</comment>
<keyword evidence="2" id="KW-0812">Transmembrane</keyword>
<keyword evidence="2" id="KW-0449">Lipoprotein</keyword>
<keyword evidence="2" id="KW-0472">Membrane</keyword>
<sequence length="393" mass="41556">MTRTYSSPTWSPTGRRVRSLTLAAACLPLASCMVGPNYTPPTPDMPAAYGELHGAAATASYTTSNGEAAWWRRFNDPELVSLVGRAVAANNNLEVAEAKVRQARSAREIARSFLYPQIGVGASALRSRASEAATGLPSGGLEGNLFQVGFDAEWTVDLFGGTRRLVESAAADEQGAEARRRGVVLMVAAETARAYVELRGAQRELAVARATLADQVETHEVTEDRHANGLASKLEVVRARTEVEVTAAEIPSIQQAIRAYVHVLSTLMSLEPTALDGELAATAPIPAVPQRISVGVPSDILRRRPDVQAAERQIASATAQVGVATAELFPKVKLGASGGLSSRETGDLLNGNSTGASSTHYLAGPAVNWTLFDAHQPADEELYPNPPPSVLTI</sequence>
<accession>A0ABT3GQD7</accession>
<proteinExistence type="inferred from homology"/>
<dbReference type="Proteomes" id="UP001320876">
    <property type="component" value="Unassembled WGS sequence"/>
</dbReference>
<evidence type="ECO:0000313" key="3">
    <source>
        <dbReference type="EMBL" id="MCW1925737.1"/>
    </source>
</evidence>
<dbReference type="EMBL" id="JAPDDT010000016">
    <property type="protein sequence ID" value="MCW1925737.1"/>
    <property type="molecule type" value="Genomic_DNA"/>
</dbReference>
<dbReference type="PANTHER" id="PTHR30203:SF25">
    <property type="entry name" value="OUTER MEMBRANE PROTEIN-RELATED"/>
    <property type="match status" value="1"/>
</dbReference>
<dbReference type="Gene3D" id="1.20.1600.10">
    <property type="entry name" value="Outer membrane efflux proteins (OEP)"/>
    <property type="match status" value="1"/>
</dbReference>
<comment type="subcellular location">
    <subcellularLocation>
        <location evidence="2">Cell membrane</location>
        <topology evidence="2">Lipid-anchor</topology>
    </subcellularLocation>
</comment>
<dbReference type="InterPro" id="IPR003423">
    <property type="entry name" value="OMP_efflux"/>
</dbReference>
<dbReference type="SUPFAM" id="SSF56954">
    <property type="entry name" value="Outer membrane efflux proteins (OEP)"/>
    <property type="match status" value="1"/>
</dbReference>
<keyword evidence="2" id="KW-1134">Transmembrane beta strand</keyword>
<reference evidence="3 4" key="1">
    <citation type="submission" date="2022-10" db="EMBL/GenBank/DDBJ databases">
        <title>Luteolibacter arcticus strain CCTCC AB 2014275, whole genome shotgun sequencing project.</title>
        <authorList>
            <person name="Zhao G."/>
            <person name="Shen L."/>
        </authorList>
    </citation>
    <scope>NUCLEOTIDE SEQUENCE [LARGE SCALE GENOMIC DNA]</scope>
    <source>
        <strain evidence="3 4">CCTCC AB 2014275</strain>
    </source>
</reference>
<dbReference type="PANTHER" id="PTHR30203">
    <property type="entry name" value="OUTER MEMBRANE CATION EFFLUX PROTEIN"/>
    <property type="match status" value="1"/>
</dbReference>
<keyword evidence="2" id="KW-0564">Palmitate</keyword>
<dbReference type="Gene3D" id="2.20.200.10">
    <property type="entry name" value="Outer membrane efflux proteins (OEP)"/>
    <property type="match status" value="1"/>
</dbReference>